<dbReference type="Gene3D" id="3.60.10.10">
    <property type="entry name" value="Endonuclease/exonuclease/phosphatase"/>
    <property type="match status" value="1"/>
</dbReference>
<reference evidence="16 17" key="1">
    <citation type="journal article" date="2011" name="J. Gen. Appl. Microbiol.">
        <title>Draft genome sequencing of the enigmatic basidiomycete Mixia osmundae.</title>
        <authorList>
            <person name="Nishida H."/>
            <person name="Nagatsuka Y."/>
            <person name="Sugiyama J."/>
        </authorList>
    </citation>
    <scope>NUCLEOTIDE SEQUENCE [LARGE SCALE GENOMIC DNA]</scope>
    <source>
        <strain evidence="17">CBS 9802 / IAM 14324 / JCM 22182 / KY 12970</strain>
    </source>
</reference>
<keyword evidence="6" id="KW-0479">Metal-binding</keyword>
<comment type="pathway">
    <text evidence="3">Sphingolipid metabolism.</text>
</comment>
<keyword evidence="9" id="KW-0746">Sphingolipid metabolism</keyword>
<keyword evidence="8" id="KW-0460">Magnesium</keyword>
<comment type="subcellular location">
    <subcellularLocation>
        <location evidence="1">Membrane</location>
        <topology evidence="1">Multi-pass membrane protein</topology>
    </subcellularLocation>
</comment>
<evidence type="ECO:0000256" key="10">
    <source>
        <dbReference type="ARBA" id="ARBA00022989"/>
    </source>
</evidence>
<evidence type="ECO:0000256" key="5">
    <source>
        <dbReference type="ARBA" id="ARBA00022692"/>
    </source>
</evidence>
<feature type="compositionally biased region" description="Low complexity" evidence="13">
    <location>
        <begin position="37"/>
        <end position="52"/>
    </location>
</feature>
<evidence type="ECO:0000256" key="12">
    <source>
        <dbReference type="ARBA" id="ARBA00023136"/>
    </source>
</evidence>
<feature type="transmembrane region" description="Helical" evidence="14">
    <location>
        <begin position="386"/>
        <end position="407"/>
    </location>
</feature>
<dbReference type="Pfam" id="PF03372">
    <property type="entry name" value="Exo_endo_phos"/>
    <property type="match status" value="1"/>
</dbReference>
<dbReference type="STRING" id="764103.G7E0Y0"/>
<name>G7E0Y0_MIXOS</name>
<dbReference type="InterPro" id="IPR005135">
    <property type="entry name" value="Endo/exonuclease/phosphatase"/>
</dbReference>
<feature type="region of interest" description="Disordered" evidence="13">
    <location>
        <begin position="37"/>
        <end position="57"/>
    </location>
</feature>
<dbReference type="Proteomes" id="UP000009131">
    <property type="component" value="Unassembled WGS sequence"/>
</dbReference>
<evidence type="ECO:0000256" key="1">
    <source>
        <dbReference type="ARBA" id="ARBA00004141"/>
    </source>
</evidence>
<dbReference type="GO" id="GO:0004767">
    <property type="term" value="F:sphingomyelin phosphodiesterase activity"/>
    <property type="evidence" value="ECO:0007669"/>
    <property type="project" value="InterPro"/>
</dbReference>
<feature type="compositionally biased region" description="Low complexity" evidence="13">
    <location>
        <begin position="233"/>
        <end position="246"/>
    </location>
</feature>
<keyword evidence="5 14" id="KW-0812">Transmembrane</keyword>
<sequence>MDASLRILTLNIWGLKFVSKDRQARVRAIGDILAASGPSTSGSNDSRSSTGSAKSTDALQSVSARSSGYDLVCLQEVWVRADGEHLKLRARESGLIYSRFFYSGALGSGLLMLSRHPIVESNINPYRLNGQPLHVIQGDWFVGKAAGSIVVDVPGVGLVEVFNTHLHAPGGEGPDEWRRAHRLSQAYELGKLADAASLKGRHAVVCGDLNSRPESLVIRMLQERGNLQDAWAQSRPSSHASSAPRQMTPQSALQYDGVTCDSPICSYTVGKHISDDARQSGGKRLDYVLFSSHPSATRRLEARSCKVVCTELTPGYSFSLSDHFGVEAVLSLGAPSDQASTSGGPTQLEHQEQPRITTGRLSSESLNTGLGALQQHMRHASVTAQFHLRLFAASIVFVPVLAIAASFQPLKYLNWIFTLLGVATGFMGTTMLYVGFVGARWEMGSLRNVMDEMEAEAARARTSGHFRRT</sequence>
<reference evidence="16 17" key="2">
    <citation type="journal article" date="2012" name="Open Biol.">
        <title>Characteristics of nucleosomes and linker DNA regions on the genome of the basidiomycete Mixia osmundae revealed by mono- and dinucleosome mapping.</title>
        <authorList>
            <person name="Nishida H."/>
            <person name="Kondo S."/>
            <person name="Matsumoto T."/>
            <person name="Suzuki Y."/>
            <person name="Yoshikawa H."/>
            <person name="Taylor T.D."/>
            <person name="Sugiyama J."/>
        </authorList>
    </citation>
    <scope>NUCLEOTIDE SEQUENCE [LARGE SCALE GENOMIC DNA]</scope>
    <source>
        <strain evidence="17">CBS 9802 / IAM 14324 / JCM 22182 / KY 12970</strain>
    </source>
</reference>
<dbReference type="PANTHER" id="PTHR16320">
    <property type="entry name" value="SPHINGOMYELINASE FAMILY MEMBER"/>
    <property type="match status" value="1"/>
</dbReference>
<dbReference type="FunCoup" id="G7E0Y0">
    <property type="interactions" value="33"/>
</dbReference>
<evidence type="ECO:0000256" key="3">
    <source>
        <dbReference type="ARBA" id="ARBA00004991"/>
    </source>
</evidence>
<dbReference type="GO" id="GO:0046872">
    <property type="term" value="F:metal ion binding"/>
    <property type="evidence" value="ECO:0007669"/>
    <property type="project" value="UniProtKB-KW"/>
</dbReference>
<feature type="transmembrane region" description="Helical" evidence="14">
    <location>
        <begin position="413"/>
        <end position="437"/>
    </location>
</feature>
<feature type="region of interest" description="Disordered" evidence="13">
    <location>
        <begin position="230"/>
        <end position="249"/>
    </location>
</feature>
<evidence type="ECO:0000256" key="6">
    <source>
        <dbReference type="ARBA" id="ARBA00022723"/>
    </source>
</evidence>
<dbReference type="InterPro" id="IPR038772">
    <property type="entry name" value="Sph/SMPD2-like"/>
</dbReference>
<evidence type="ECO:0000256" key="11">
    <source>
        <dbReference type="ARBA" id="ARBA00023098"/>
    </source>
</evidence>
<evidence type="ECO:0000256" key="13">
    <source>
        <dbReference type="SAM" id="MobiDB-lite"/>
    </source>
</evidence>
<gene>
    <name evidence="16" type="primary">Mo03158</name>
    <name evidence="16" type="ORF">E5Q_03158</name>
</gene>
<dbReference type="eggNOG" id="KOG3873">
    <property type="taxonomic scope" value="Eukaryota"/>
</dbReference>
<dbReference type="GO" id="GO:0016020">
    <property type="term" value="C:membrane"/>
    <property type="evidence" value="ECO:0007669"/>
    <property type="project" value="UniProtKB-SubCell"/>
</dbReference>
<keyword evidence="7" id="KW-0378">Hydrolase</keyword>
<dbReference type="EMBL" id="BABT02000102">
    <property type="protein sequence ID" value="GAA96490.1"/>
    <property type="molecule type" value="Genomic_DNA"/>
</dbReference>
<dbReference type="OrthoDB" id="387657at2759"/>
<proteinExistence type="inferred from homology"/>
<dbReference type="InterPro" id="IPR036691">
    <property type="entry name" value="Endo/exonu/phosph_ase_sf"/>
</dbReference>
<organism evidence="16 17">
    <name type="scientific">Mixia osmundae (strain CBS 9802 / IAM 14324 / JCM 22182 / KY 12970)</name>
    <dbReference type="NCBI Taxonomy" id="764103"/>
    <lineage>
        <taxon>Eukaryota</taxon>
        <taxon>Fungi</taxon>
        <taxon>Dikarya</taxon>
        <taxon>Basidiomycota</taxon>
        <taxon>Pucciniomycotina</taxon>
        <taxon>Mixiomycetes</taxon>
        <taxon>Mixiales</taxon>
        <taxon>Mixiaceae</taxon>
        <taxon>Mixia</taxon>
    </lineage>
</organism>
<keyword evidence="11" id="KW-0443">Lipid metabolism</keyword>
<keyword evidence="12 14" id="KW-0472">Membrane</keyword>
<evidence type="ECO:0000256" key="2">
    <source>
        <dbReference type="ARBA" id="ARBA00004760"/>
    </source>
</evidence>
<evidence type="ECO:0000256" key="9">
    <source>
        <dbReference type="ARBA" id="ARBA00022919"/>
    </source>
</evidence>
<evidence type="ECO:0000259" key="15">
    <source>
        <dbReference type="Pfam" id="PF03372"/>
    </source>
</evidence>
<dbReference type="SUPFAM" id="SSF56219">
    <property type="entry name" value="DNase I-like"/>
    <property type="match status" value="1"/>
</dbReference>
<comment type="caution">
    <text evidence="16">The sequence shown here is derived from an EMBL/GenBank/DDBJ whole genome shotgun (WGS) entry which is preliminary data.</text>
</comment>
<evidence type="ECO:0000313" key="17">
    <source>
        <dbReference type="Proteomes" id="UP000009131"/>
    </source>
</evidence>
<dbReference type="GO" id="GO:0006665">
    <property type="term" value="P:sphingolipid metabolic process"/>
    <property type="evidence" value="ECO:0007669"/>
    <property type="project" value="UniProtKB-KW"/>
</dbReference>
<evidence type="ECO:0000256" key="4">
    <source>
        <dbReference type="ARBA" id="ARBA00006335"/>
    </source>
</evidence>
<feature type="region of interest" description="Disordered" evidence="13">
    <location>
        <begin position="335"/>
        <end position="359"/>
    </location>
</feature>
<feature type="domain" description="Endonuclease/exonuclease/phosphatase" evidence="15">
    <location>
        <begin position="8"/>
        <end position="323"/>
    </location>
</feature>
<evidence type="ECO:0000256" key="7">
    <source>
        <dbReference type="ARBA" id="ARBA00022801"/>
    </source>
</evidence>
<comment type="similarity">
    <text evidence="4">Belongs to the neutral sphingomyelinase family.</text>
</comment>
<keyword evidence="10 14" id="KW-1133">Transmembrane helix</keyword>
<keyword evidence="17" id="KW-1185">Reference proteome</keyword>
<dbReference type="PANTHER" id="PTHR16320:SF24">
    <property type="entry name" value="PHOSPHODIESTERASE, PUTATIVE-RELATED"/>
    <property type="match status" value="1"/>
</dbReference>
<evidence type="ECO:0000256" key="14">
    <source>
        <dbReference type="SAM" id="Phobius"/>
    </source>
</evidence>
<dbReference type="InParanoid" id="G7E0Y0"/>
<comment type="pathway">
    <text evidence="2">Lipid metabolism; sphingolipid metabolism.</text>
</comment>
<protein>
    <recommendedName>
        <fullName evidence="15">Endonuclease/exonuclease/phosphatase domain-containing protein</fullName>
    </recommendedName>
</protein>
<dbReference type="AlphaFoldDB" id="G7E0Y0"/>
<dbReference type="HOGENOM" id="CLU_034001_2_0_1"/>
<evidence type="ECO:0000256" key="8">
    <source>
        <dbReference type="ARBA" id="ARBA00022842"/>
    </source>
</evidence>
<evidence type="ECO:0000313" key="16">
    <source>
        <dbReference type="EMBL" id="GAA96490.1"/>
    </source>
</evidence>
<accession>G7E0Y0</accession>